<dbReference type="SUPFAM" id="SSF54160">
    <property type="entry name" value="Chromo domain-like"/>
    <property type="match status" value="1"/>
</dbReference>
<dbReference type="InterPro" id="IPR050603">
    <property type="entry name" value="MYST_HAT"/>
</dbReference>
<dbReference type="Pfam" id="PF01853">
    <property type="entry name" value="MOZ_SAS"/>
    <property type="match status" value="1"/>
</dbReference>
<dbReference type="InterPro" id="IPR002717">
    <property type="entry name" value="HAT_MYST-type"/>
</dbReference>
<keyword evidence="5" id="KW-0007">Acetylation</keyword>
<name>A0A7R8W723_9CRUS</name>
<dbReference type="InterPro" id="IPR040706">
    <property type="entry name" value="Zf-MYST"/>
</dbReference>
<dbReference type="GO" id="GO:0005634">
    <property type="term" value="C:nucleus"/>
    <property type="evidence" value="ECO:0007669"/>
    <property type="project" value="UniProtKB-SubCell"/>
</dbReference>
<evidence type="ECO:0000256" key="3">
    <source>
        <dbReference type="ARBA" id="ARBA00013184"/>
    </source>
</evidence>
<dbReference type="PROSITE" id="PS51726">
    <property type="entry name" value="MYST_HAT"/>
    <property type="match status" value="1"/>
</dbReference>
<dbReference type="Gene3D" id="1.10.10.10">
    <property type="entry name" value="Winged helix-like DNA-binding domain superfamily/Winged helix DNA-binding domain"/>
    <property type="match status" value="1"/>
</dbReference>
<dbReference type="GO" id="GO:0005705">
    <property type="term" value="C:polytene chromosome interband"/>
    <property type="evidence" value="ECO:0007669"/>
    <property type="project" value="UniProtKB-ARBA"/>
</dbReference>
<dbReference type="OrthoDB" id="787137at2759"/>
<dbReference type="Pfam" id="PF17772">
    <property type="entry name" value="zf-MYST"/>
    <property type="match status" value="1"/>
</dbReference>
<dbReference type="InterPro" id="IPR016197">
    <property type="entry name" value="Chromo-like_dom_sf"/>
</dbReference>
<sequence>MGRYRSGYQGGSSSVVPKAAQSVKKPVAPTRPSASLTFEVEDLVRAKRRNGEWRKGIVLHARGRSDHRGVWGHEYLIHFENLNKRLDEWLGQERLEKIGAKDSIPAIPSKPAFRSEEAPKMRTLTRNQKRQIHTENPAEVLEELDPAMAALEREHESLTRIKYIELVQFGWWEMHTWYFSPYPKGYGKVPHLYVCEYCLKYMKSEKTFRYHLTQCTQRQPPGKAIYCDETLNLRLYEVEGKKEKNYCQCLCLFAKLFLDHKTLYYDVEPFLFYILTTVDRTGSHIVGYFSKERESTEGYNLACILILPPFQRQGYGKFMIQFSYELTKLEGVVGSPEKPLSDLGSVSYRSYWTYSILNILKNFRGTMSIKDLSKLTGIAQSDIICTLQSMNMVKYYKGEHTVCVTVKAVEDHLKTVPAPKIKLQPQM</sequence>
<dbReference type="GO" id="GO:0046972">
    <property type="term" value="F:histone H4K16 acetyltransferase activity"/>
    <property type="evidence" value="ECO:0007669"/>
    <property type="project" value="TreeGrafter"/>
</dbReference>
<dbReference type="FunFam" id="1.10.10.10:FF:000022">
    <property type="entry name" value="Histone acetyltransferase"/>
    <property type="match status" value="1"/>
</dbReference>
<dbReference type="SUPFAM" id="SSF55729">
    <property type="entry name" value="Acyl-CoA N-acyltransferases (Nat)"/>
    <property type="match status" value="1"/>
</dbReference>
<feature type="compositionally biased region" description="Low complexity" evidence="8">
    <location>
        <begin position="1"/>
        <end position="14"/>
    </location>
</feature>
<gene>
    <name evidence="9" type="ORF">CTOB1V02_LOCUS1567</name>
</gene>
<proteinExistence type="inferred from homology"/>
<evidence type="ECO:0000256" key="4">
    <source>
        <dbReference type="ARBA" id="ARBA00022679"/>
    </source>
</evidence>
<dbReference type="CDD" id="cd04301">
    <property type="entry name" value="NAT_SF"/>
    <property type="match status" value="1"/>
</dbReference>
<evidence type="ECO:0000256" key="8">
    <source>
        <dbReference type="SAM" id="MobiDB-lite"/>
    </source>
</evidence>
<evidence type="ECO:0000256" key="5">
    <source>
        <dbReference type="ARBA" id="ARBA00022990"/>
    </source>
</evidence>
<comment type="subcellular location">
    <subcellularLocation>
        <location evidence="1 7">Nucleus</location>
    </subcellularLocation>
</comment>
<dbReference type="Gene3D" id="3.40.630.30">
    <property type="match status" value="1"/>
</dbReference>
<dbReference type="PANTHER" id="PTHR10615:SF82">
    <property type="entry name" value="HISTONE ACETYLTRANSFERASE KAT8"/>
    <property type="match status" value="1"/>
</dbReference>
<dbReference type="FunFam" id="3.40.630.30:FF:000002">
    <property type="entry name" value="Histone acetyltransferase"/>
    <property type="match status" value="1"/>
</dbReference>
<dbReference type="GO" id="GO:0035267">
    <property type="term" value="C:NuA4 histone acetyltransferase complex"/>
    <property type="evidence" value="ECO:0007669"/>
    <property type="project" value="TreeGrafter"/>
</dbReference>
<evidence type="ECO:0000256" key="2">
    <source>
        <dbReference type="ARBA" id="ARBA00010107"/>
    </source>
</evidence>
<dbReference type="InterPro" id="IPR016181">
    <property type="entry name" value="Acyl_CoA_acyltransferase"/>
</dbReference>
<dbReference type="Pfam" id="PF11717">
    <property type="entry name" value="Tudor-knot"/>
    <property type="match status" value="1"/>
</dbReference>
<dbReference type="GO" id="GO:0006355">
    <property type="term" value="P:regulation of DNA-templated transcription"/>
    <property type="evidence" value="ECO:0007669"/>
    <property type="project" value="InterPro"/>
</dbReference>
<protein>
    <recommendedName>
        <fullName evidence="3 7">Histone acetyltransferase</fullName>
        <ecNumber evidence="3 7">2.3.1.48</ecNumber>
    </recommendedName>
</protein>
<dbReference type="InterPro" id="IPR025995">
    <property type="entry name" value="Tudor-knot"/>
</dbReference>
<comment type="similarity">
    <text evidence="2 7">Belongs to the MYST (SAS/MOZ) family.</text>
</comment>
<keyword evidence="4" id="KW-0808">Transferase</keyword>
<dbReference type="Gene3D" id="3.30.60.60">
    <property type="entry name" value="N-acetyl transferase-like"/>
    <property type="match status" value="1"/>
</dbReference>
<dbReference type="PANTHER" id="PTHR10615">
    <property type="entry name" value="HISTONE ACETYLTRANSFERASE"/>
    <property type="match status" value="1"/>
</dbReference>
<dbReference type="FunFam" id="3.30.60.60:FF:000001">
    <property type="entry name" value="Histone acetyltransferase"/>
    <property type="match status" value="1"/>
</dbReference>
<dbReference type="EC" id="2.3.1.48" evidence="3 7"/>
<dbReference type="GO" id="GO:0044545">
    <property type="term" value="C:NSL complex"/>
    <property type="evidence" value="ECO:0007669"/>
    <property type="project" value="TreeGrafter"/>
</dbReference>
<dbReference type="AlphaFoldDB" id="A0A7R8W723"/>
<dbReference type="InterPro" id="IPR036388">
    <property type="entry name" value="WH-like_DNA-bd_sf"/>
</dbReference>
<dbReference type="EMBL" id="OB660226">
    <property type="protein sequence ID" value="CAD7223586.1"/>
    <property type="molecule type" value="Genomic_DNA"/>
</dbReference>
<evidence type="ECO:0000256" key="6">
    <source>
        <dbReference type="ARBA" id="ARBA00023242"/>
    </source>
</evidence>
<evidence type="ECO:0000256" key="7">
    <source>
        <dbReference type="RuleBase" id="RU361211"/>
    </source>
</evidence>
<dbReference type="GO" id="GO:0072487">
    <property type="term" value="C:MSL complex"/>
    <property type="evidence" value="ECO:0007669"/>
    <property type="project" value="TreeGrafter"/>
</dbReference>
<keyword evidence="6 7" id="KW-0539">Nucleus</keyword>
<feature type="region of interest" description="Disordered" evidence="8">
    <location>
        <begin position="1"/>
        <end position="31"/>
    </location>
</feature>
<organism evidence="9">
    <name type="scientific">Cyprideis torosa</name>
    <dbReference type="NCBI Taxonomy" id="163714"/>
    <lineage>
        <taxon>Eukaryota</taxon>
        <taxon>Metazoa</taxon>
        <taxon>Ecdysozoa</taxon>
        <taxon>Arthropoda</taxon>
        <taxon>Crustacea</taxon>
        <taxon>Oligostraca</taxon>
        <taxon>Ostracoda</taxon>
        <taxon>Podocopa</taxon>
        <taxon>Podocopida</taxon>
        <taxon>Cytherocopina</taxon>
        <taxon>Cytheroidea</taxon>
        <taxon>Cytherideidae</taxon>
        <taxon>Cyprideis</taxon>
    </lineage>
</organism>
<reference evidence="9" key="1">
    <citation type="submission" date="2020-11" db="EMBL/GenBank/DDBJ databases">
        <authorList>
            <person name="Tran Van P."/>
        </authorList>
    </citation>
    <scope>NUCLEOTIDE SEQUENCE</scope>
</reference>
<evidence type="ECO:0000313" key="9">
    <source>
        <dbReference type="EMBL" id="CAD7223586.1"/>
    </source>
</evidence>
<dbReference type="Gene3D" id="2.30.30.140">
    <property type="match status" value="1"/>
</dbReference>
<evidence type="ECO:0000256" key="1">
    <source>
        <dbReference type="ARBA" id="ARBA00004123"/>
    </source>
</evidence>
<dbReference type="GO" id="GO:0140861">
    <property type="term" value="P:DNA repair-dependent chromatin remodeling"/>
    <property type="evidence" value="ECO:0007669"/>
    <property type="project" value="UniProtKB-ARBA"/>
</dbReference>
<accession>A0A7R8W723</accession>
<comment type="catalytic activity">
    <reaction evidence="7">
        <text>L-lysyl-[protein] + acetyl-CoA = N(6)-acetyl-L-lysyl-[protein] + CoA + H(+)</text>
        <dbReference type="Rhea" id="RHEA:45948"/>
        <dbReference type="Rhea" id="RHEA-COMP:9752"/>
        <dbReference type="Rhea" id="RHEA-COMP:10731"/>
        <dbReference type="ChEBI" id="CHEBI:15378"/>
        <dbReference type="ChEBI" id="CHEBI:29969"/>
        <dbReference type="ChEBI" id="CHEBI:57287"/>
        <dbReference type="ChEBI" id="CHEBI:57288"/>
        <dbReference type="ChEBI" id="CHEBI:61930"/>
        <dbReference type="EC" id="2.3.1.48"/>
    </reaction>
</comment>